<dbReference type="Pfam" id="PF02515">
    <property type="entry name" value="CoA_transf_3"/>
    <property type="match status" value="1"/>
</dbReference>
<dbReference type="PANTHER" id="PTHR48207:SF3">
    <property type="entry name" value="SUCCINATE--HYDROXYMETHYLGLUTARATE COA-TRANSFERASE"/>
    <property type="match status" value="1"/>
</dbReference>
<dbReference type="InterPro" id="IPR044855">
    <property type="entry name" value="CoA-Trfase_III_dom3_sf"/>
</dbReference>
<dbReference type="GO" id="GO:0008410">
    <property type="term" value="F:CoA-transferase activity"/>
    <property type="evidence" value="ECO:0007669"/>
    <property type="project" value="TreeGrafter"/>
</dbReference>
<evidence type="ECO:0000313" key="2">
    <source>
        <dbReference type="EMBL" id="OUM48964.1"/>
    </source>
</evidence>
<protein>
    <submittedName>
        <fullName evidence="2">CoA transferase</fullName>
    </submittedName>
</protein>
<accession>A0A1Y3MGN1</accession>
<dbReference type="AlphaFoldDB" id="A0A1Y3MGN1"/>
<reference evidence="2 3" key="1">
    <citation type="submission" date="2017-02" db="EMBL/GenBank/DDBJ databases">
        <title>Bacillus pseudomycoides isolate FSL K6-0042.</title>
        <authorList>
            <person name="Kovac J."/>
        </authorList>
    </citation>
    <scope>NUCLEOTIDE SEQUENCE [LARGE SCALE GENOMIC DNA]</scope>
    <source>
        <strain evidence="2 3">FSL K6-0042</strain>
    </source>
</reference>
<dbReference type="Proteomes" id="UP000195321">
    <property type="component" value="Unassembled WGS sequence"/>
</dbReference>
<evidence type="ECO:0000313" key="3">
    <source>
        <dbReference type="Proteomes" id="UP000195321"/>
    </source>
</evidence>
<evidence type="ECO:0000256" key="1">
    <source>
        <dbReference type="ARBA" id="ARBA00022679"/>
    </source>
</evidence>
<dbReference type="InterPro" id="IPR003673">
    <property type="entry name" value="CoA-Trfase_fam_III"/>
</dbReference>
<dbReference type="InterPro" id="IPR023606">
    <property type="entry name" value="CoA-Trfase_III_dom_1_sf"/>
</dbReference>
<name>A0A1Y3MGN1_9BACI</name>
<dbReference type="Gene3D" id="3.30.1540.10">
    <property type="entry name" value="formyl-coa transferase, domain 3"/>
    <property type="match status" value="1"/>
</dbReference>
<dbReference type="Gene3D" id="3.40.50.10540">
    <property type="entry name" value="Crotonobetainyl-coa:carnitine coa-transferase, domain 1"/>
    <property type="match status" value="1"/>
</dbReference>
<dbReference type="PANTHER" id="PTHR48207">
    <property type="entry name" value="SUCCINATE--HYDROXYMETHYLGLUTARATE COA-TRANSFERASE"/>
    <property type="match status" value="1"/>
</dbReference>
<dbReference type="EMBL" id="MWPX01000009">
    <property type="protein sequence ID" value="OUM48964.1"/>
    <property type="molecule type" value="Genomic_DNA"/>
</dbReference>
<dbReference type="InterPro" id="IPR050483">
    <property type="entry name" value="CoA-transferase_III_domain"/>
</dbReference>
<organism evidence="2 3">
    <name type="scientific">Bacillus pseudomycoides</name>
    <dbReference type="NCBI Taxonomy" id="64104"/>
    <lineage>
        <taxon>Bacteria</taxon>
        <taxon>Bacillati</taxon>
        <taxon>Bacillota</taxon>
        <taxon>Bacilli</taxon>
        <taxon>Bacillales</taxon>
        <taxon>Bacillaceae</taxon>
        <taxon>Bacillus</taxon>
        <taxon>Bacillus cereus group</taxon>
    </lineage>
</organism>
<gene>
    <name evidence="2" type="ORF">BW425_10710</name>
</gene>
<keyword evidence="1 2" id="KW-0808">Transferase</keyword>
<comment type="caution">
    <text evidence="2">The sequence shown here is derived from an EMBL/GenBank/DDBJ whole genome shotgun (WGS) entry which is preliminary data.</text>
</comment>
<dbReference type="RefSeq" id="WP_088093993.1">
    <property type="nucleotide sequence ID" value="NZ_JBALMA010000344.1"/>
</dbReference>
<proteinExistence type="predicted"/>
<dbReference type="SUPFAM" id="SSF89796">
    <property type="entry name" value="CoA-transferase family III (CaiB/BaiF)"/>
    <property type="match status" value="1"/>
</dbReference>
<sequence>MEGALHGIKIIDLSRVLAGPFCTMILGDLGAEVIKVENIGNGDDTRGWGPPFVEGESAYFLCANRNKESFTLNLKSEMGKDILKKLVSHADIVVQNFKPGTLERMGLGYDVLQEVKGDIILASISGFGQKGPASHLPGYDYMIQAMSGLMSITGGKDEEPAKVGVAISDVLTGLFTCIGILAALQHRNRTGEGQEIDISLFDSQLAALVNVASNYLCTGELPERLGNQHPNIVPYQVFKAKDGDLVVAVGNDEQFHRFCVLLGRQDLSRLDRYTTNANRLLYKEELIDIIAKEMKKKKKEEWKQLLDEAGIPNGPILNVKEALETEQAGAREMTVHMEHPTIENLKLVGSPLKLAKTPVRMQKHPPLHGEHTEQILKNLGYSQESIREMKKNQWI</sequence>